<evidence type="ECO:0000313" key="2">
    <source>
        <dbReference type="EMBL" id="CAE6526162.1"/>
    </source>
</evidence>
<dbReference type="Proteomes" id="UP000663861">
    <property type="component" value="Unassembled WGS sequence"/>
</dbReference>
<reference evidence="2" key="1">
    <citation type="submission" date="2021-01" db="EMBL/GenBank/DDBJ databases">
        <authorList>
            <person name="Kaushik A."/>
        </authorList>
    </citation>
    <scope>NUCLEOTIDE SEQUENCE</scope>
    <source>
        <strain evidence="2">AG4-RS23</strain>
    </source>
</reference>
<name>A0A8H3DDQ4_9AGAM</name>
<dbReference type="SUPFAM" id="SSF56112">
    <property type="entry name" value="Protein kinase-like (PK-like)"/>
    <property type="match status" value="1"/>
</dbReference>
<gene>
    <name evidence="2" type="ORF">RDB_LOCUS164722</name>
</gene>
<sequence length="1034" mass="115562">MSENQPPNLRLACFLQGDGVHNTFRVEVSSTTSVTVLVTHIIEVYNQSGFGRKLDPEKHHITLFKVDLPRDQLANVEAPPEVDILERMDDVGDYWPDIGQIQRRNVQILLKVDSFAMSLQQTGVDMVSQVSSTLDQLTLRQDKTAEAFRDAPSASAAAHRSAFEKQQEKGIIPIYNGRPYGRTAIPVQLFHPVFDYFTAQLSQKDELSTSKYVAVENLLLASQGLYASEPARWKVIKDLLTAAIGYPVYKDDISRCQSDGVVTFTQKDSAYKAYGIVLELKNEIGTGHSDPWVQAAQSFARYWSEEKMTKIRRATRCPTFIISIAGPWLCISGAVYLDRVVVQPLTDYMWLGRHPQQDHHLLRMTRVFEAIFRAVSELKTYYTPFILPDAHHPIERDRIYPYVQSVQGSKGTINFKYKGVLGGSDVVRPLFEAITEDGKPIVVKFTQFYNFEAHKLLAEKGLAPKLLSLNAQPISAGLVMIVMELFGTSLDTYLDPAGPGLDQSARAHIESDVKMALDLLHTQNLVFGDLRSPNVLVEQDPNGLFHAQLVDFEWCGASGEARYPVGMNPSKRIRSKNLKAIQYNAGHGLEALWRPKNGPVERTATFDYTPFVGKNRAPIKELVKKVETVLECDSGKTVIITSIGKVQGEGLVDAFEVAGLKLKFEWSAKSREARTWMADKLHSTPVAVWLLKELPHLEQQVEDACKCGKQQLWPAADSKQLYHDEDGSSFHPDQTFTIQEGPAHCGYTWTAVAIESLNSQTLRDGQEKARKIIWRSAAGICAVILLNFKNQLRAGNTKARCRVTIEIWRCQKTGDQAIDYPLDSCPWKDKDEDLSDEWASQVKEPTPERDATNRPSNKSSSSEEADNDCSGDYKPNEDPNDGDWAEGPTLVETSPPAPAASLPPSPPPPYVPFKPESTFLVLDEDNVNGEVEADFLPLQVYNFLRMCALDPNKRMCALDPNKRIPLENQEIRVRLRWLCQAITACLRDLRRDLGIKIPCKRPAPNGQVGDGNTASVQPSSTKRQRADGGQEPGE</sequence>
<evidence type="ECO:0000313" key="3">
    <source>
        <dbReference type="Proteomes" id="UP000663861"/>
    </source>
</evidence>
<accession>A0A8H3DDQ4</accession>
<organism evidence="2 3">
    <name type="scientific">Rhizoctonia solani</name>
    <dbReference type="NCBI Taxonomy" id="456999"/>
    <lineage>
        <taxon>Eukaryota</taxon>
        <taxon>Fungi</taxon>
        <taxon>Dikarya</taxon>
        <taxon>Basidiomycota</taxon>
        <taxon>Agaricomycotina</taxon>
        <taxon>Agaricomycetes</taxon>
        <taxon>Cantharellales</taxon>
        <taxon>Ceratobasidiaceae</taxon>
        <taxon>Rhizoctonia</taxon>
    </lineage>
</organism>
<evidence type="ECO:0008006" key="4">
    <source>
        <dbReference type="Google" id="ProtNLM"/>
    </source>
</evidence>
<evidence type="ECO:0000256" key="1">
    <source>
        <dbReference type="SAM" id="MobiDB-lite"/>
    </source>
</evidence>
<feature type="region of interest" description="Disordered" evidence="1">
    <location>
        <begin position="831"/>
        <end position="910"/>
    </location>
</feature>
<feature type="compositionally biased region" description="Pro residues" evidence="1">
    <location>
        <begin position="895"/>
        <end position="910"/>
    </location>
</feature>
<dbReference type="AlphaFoldDB" id="A0A8H3DDQ4"/>
<comment type="caution">
    <text evidence="2">The sequence shown here is derived from an EMBL/GenBank/DDBJ whole genome shotgun (WGS) entry which is preliminary data.</text>
</comment>
<dbReference type="Gene3D" id="1.10.510.10">
    <property type="entry name" value="Transferase(Phosphotransferase) domain 1"/>
    <property type="match status" value="1"/>
</dbReference>
<feature type="region of interest" description="Disordered" evidence="1">
    <location>
        <begin position="1000"/>
        <end position="1034"/>
    </location>
</feature>
<dbReference type="InterPro" id="IPR011009">
    <property type="entry name" value="Kinase-like_dom_sf"/>
</dbReference>
<protein>
    <recommendedName>
        <fullName evidence="4">Protein kinase domain-containing protein</fullName>
    </recommendedName>
</protein>
<proteinExistence type="predicted"/>
<dbReference type="EMBL" id="CAJMWY010004272">
    <property type="protein sequence ID" value="CAE6526162.1"/>
    <property type="molecule type" value="Genomic_DNA"/>
</dbReference>
<feature type="compositionally biased region" description="Polar residues" evidence="1">
    <location>
        <begin position="1010"/>
        <end position="1021"/>
    </location>
</feature>
<feature type="compositionally biased region" description="Polar residues" evidence="1">
    <location>
        <begin position="853"/>
        <end position="862"/>
    </location>
</feature>